<protein>
    <submittedName>
        <fullName evidence="1">Uncharacterized protein</fullName>
    </submittedName>
</protein>
<evidence type="ECO:0000313" key="1">
    <source>
        <dbReference type="EMBL" id="KAK7017479.1"/>
    </source>
</evidence>
<reference evidence="1 2" key="1">
    <citation type="submission" date="2024-01" db="EMBL/GenBank/DDBJ databases">
        <title>A draft genome for a cacao thread blight-causing isolate of Paramarasmius palmivorus.</title>
        <authorList>
            <person name="Baruah I.K."/>
            <person name="Bukari Y."/>
            <person name="Amoako-Attah I."/>
            <person name="Meinhardt L.W."/>
            <person name="Bailey B.A."/>
            <person name="Cohen S.P."/>
        </authorList>
    </citation>
    <scope>NUCLEOTIDE SEQUENCE [LARGE SCALE GENOMIC DNA]</scope>
    <source>
        <strain evidence="1 2">GH-12</strain>
    </source>
</reference>
<dbReference type="Proteomes" id="UP001383192">
    <property type="component" value="Unassembled WGS sequence"/>
</dbReference>
<name>A0AAW0AWY7_9AGAR</name>
<dbReference type="AlphaFoldDB" id="A0AAW0AWY7"/>
<evidence type="ECO:0000313" key="2">
    <source>
        <dbReference type="Proteomes" id="UP001383192"/>
    </source>
</evidence>
<organism evidence="1 2">
    <name type="scientific">Paramarasmius palmivorus</name>
    <dbReference type="NCBI Taxonomy" id="297713"/>
    <lineage>
        <taxon>Eukaryota</taxon>
        <taxon>Fungi</taxon>
        <taxon>Dikarya</taxon>
        <taxon>Basidiomycota</taxon>
        <taxon>Agaricomycotina</taxon>
        <taxon>Agaricomycetes</taxon>
        <taxon>Agaricomycetidae</taxon>
        <taxon>Agaricales</taxon>
        <taxon>Marasmiineae</taxon>
        <taxon>Marasmiaceae</taxon>
        <taxon>Paramarasmius</taxon>
    </lineage>
</organism>
<dbReference type="EMBL" id="JAYKXP010000254">
    <property type="protein sequence ID" value="KAK7017479.1"/>
    <property type="molecule type" value="Genomic_DNA"/>
</dbReference>
<gene>
    <name evidence="1" type="ORF">VNI00_018636</name>
</gene>
<accession>A0AAW0AWY7</accession>
<comment type="caution">
    <text evidence="1">The sequence shown here is derived from an EMBL/GenBank/DDBJ whole genome shotgun (WGS) entry which is preliminary data.</text>
</comment>
<proteinExistence type="predicted"/>
<sequence length="307" mass="34830">MEYYDEEAARERLVSWIQIRSSAEHAKHNVSKLLQDTQEAQAMECGIPHAWRLVTAVKEPEELVFKVQGVVVCSELPPFTKHLGRRKQLGFLRQGITLTGLGLSEFDDAVLGIKIGDLLLKRNVPAQGLETLNCFGEFRGAQTIHLSNRYFTPRHLAKGETPIQFGPEVDPAKVLQSASSPEFIHIRENVVEYEKALGEEKTDLRFERVSPALFRLGDIVEAQFTLMMVQPRRALYKTIPVLRAITLLDDHFSKQLDVQAIRNADAERKQGSSRQAYTLKRRAGNWDEVEGTAAKQLRKMKISERNP</sequence>
<keyword evidence="2" id="KW-1185">Reference proteome</keyword>